<evidence type="ECO:0000313" key="2">
    <source>
        <dbReference type="EMBL" id="KGD68239.1"/>
    </source>
</evidence>
<dbReference type="OrthoDB" id="1144076at2"/>
<organism evidence="2 3">
    <name type="scientific">Flavobacterium aquatile LMG 4008 = ATCC 11947</name>
    <dbReference type="NCBI Taxonomy" id="1453498"/>
    <lineage>
        <taxon>Bacteria</taxon>
        <taxon>Pseudomonadati</taxon>
        <taxon>Bacteroidota</taxon>
        <taxon>Flavobacteriia</taxon>
        <taxon>Flavobacteriales</taxon>
        <taxon>Flavobacteriaceae</taxon>
        <taxon>Flavobacterium</taxon>
    </lineage>
</organism>
<feature type="signal peptide" evidence="1">
    <location>
        <begin position="1"/>
        <end position="18"/>
    </location>
</feature>
<gene>
    <name evidence="2" type="ORF">LG45_08070</name>
</gene>
<dbReference type="STRING" id="1453498.LG45_08070"/>
<keyword evidence="3" id="KW-1185">Reference proteome</keyword>
<evidence type="ECO:0000313" key="3">
    <source>
        <dbReference type="Proteomes" id="UP000029554"/>
    </source>
</evidence>
<dbReference type="eggNOG" id="ENOG50334VV">
    <property type="taxonomic scope" value="Bacteria"/>
</dbReference>
<keyword evidence="1" id="KW-0732">Signal</keyword>
<evidence type="ECO:0000256" key="1">
    <source>
        <dbReference type="SAM" id="SignalP"/>
    </source>
</evidence>
<name>A0A095SV45_9FLAO</name>
<accession>A0A095SV45</accession>
<protein>
    <recommendedName>
        <fullName evidence="4">DNA topoisomerase IV subunit A</fullName>
    </recommendedName>
</protein>
<dbReference type="EMBL" id="JRHH01000003">
    <property type="protein sequence ID" value="KGD68239.1"/>
    <property type="molecule type" value="Genomic_DNA"/>
</dbReference>
<dbReference type="AlphaFoldDB" id="A0A095SV45"/>
<evidence type="ECO:0008006" key="4">
    <source>
        <dbReference type="Google" id="ProtNLM"/>
    </source>
</evidence>
<dbReference type="RefSeq" id="WP_035125919.1">
    <property type="nucleotide sequence ID" value="NZ_JRHH01000003.1"/>
</dbReference>
<feature type="chain" id="PRO_5001910482" description="DNA topoisomerase IV subunit A" evidence="1">
    <location>
        <begin position="19"/>
        <end position="130"/>
    </location>
</feature>
<dbReference type="Proteomes" id="UP000029554">
    <property type="component" value="Unassembled WGS sequence"/>
</dbReference>
<reference evidence="2 3" key="1">
    <citation type="submission" date="2014-09" db="EMBL/GenBank/DDBJ databases">
        <title>Whole Genome Shotgun of Flavobacterium aquatile LMG 4008.</title>
        <authorList>
            <person name="Gale A.N."/>
            <person name="Pipes S.E."/>
            <person name="Newman J.D."/>
        </authorList>
    </citation>
    <scope>NUCLEOTIDE SEQUENCE [LARGE SCALE GENOMIC DNA]</scope>
    <source>
        <strain evidence="2 3">LMG 4008</strain>
    </source>
</reference>
<comment type="caution">
    <text evidence="2">The sequence shown here is derived from an EMBL/GenBank/DDBJ whole genome shotgun (WGS) entry which is preliminary data.</text>
</comment>
<proteinExistence type="predicted"/>
<sequence>MLKYLVTFFLIASSIAFSQDLDCTDFRTGEFRYTDPNLSGIIVIRTEKLQIERYEETGEEVHLYIDWISECEYTLTYKKIINPSTKRLKKNMTGKEMPVKILKIEGNVMTYFTKFEGMELTGDLQKILDN</sequence>